<proteinExistence type="predicted"/>
<name>A0A9Q1RMS1_9SOLA</name>
<dbReference type="GO" id="GO:0043531">
    <property type="term" value="F:ADP binding"/>
    <property type="evidence" value="ECO:0007669"/>
    <property type="project" value="InterPro"/>
</dbReference>
<reference evidence="4" key="1">
    <citation type="journal article" date="2023" name="Proc. Natl. Acad. Sci. U.S.A.">
        <title>Genomic and structural basis for evolution of tropane alkaloid biosynthesis.</title>
        <authorList>
            <person name="Wanga Y.-J."/>
            <person name="Taina T."/>
            <person name="Yua J.-Y."/>
            <person name="Lia J."/>
            <person name="Xua B."/>
            <person name="Chenc J."/>
            <person name="D'Auriad J.C."/>
            <person name="Huanga J.-P."/>
            <person name="Huanga S.-X."/>
        </authorList>
    </citation>
    <scope>NUCLEOTIDE SEQUENCE [LARGE SCALE GENOMIC DNA]</scope>
    <source>
        <strain evidence="4">cv. KIB-2019</strain>
    </source>
</reference>
<keyword evidence="4" id="KW-1185">Reference proteome</keyword>
<dbReference type="AlphaFoldDB" id="A0A9Q1RMS1"/>
<organism evidence="3 4">
    <name type="scientific">Anisodus acutangulus</name>
    <dbReference type="NCBI Taxonomy" id="402998"/>
    <lineage>
        <taxon>Eukaryota</taxon>
        <taxon>Viridiplantae</taxon>
        <taxon>Streptophyta</taxon>
        <taxon>Embryophyta</taxon>
        <taxon>Tracheophyta</taxon>
        <taxon>Spermatophyta</taxon>
        <taxon>Magnoliopsida</taxon>
        <taxon>eudicotyledons</taxon>
        <taxon>Gunneridae</taxon>
        <taxon>Pentapetalae</taxon>
        <taxon>asterids</taxon>
        <taxon>lamiids</taxon>
        <taxon>Solanales</taxon>
        <taxon>Solanaceae</taxon>
        <taxon>Solanoideae</taxon>
        <taxon>Hyoscyameae</taxon>
        <taxon>Anisodus</taxon>
    </lineage>
</organism>
<evidence type="ECO:0000256" key="1">
    <source>
        <dbReference type="ARBA" id="ARBA00022821"/>
    </source>
</evidence>
<dbReference type="Proteomes" id="UP001152561">
    <property type="component" value="Unassembled WGS sequence"/>
</dbReference>
<dbReference type="PANTHER" id="PTHR36766:SF40">
    <property type="entry name" value="DISEASE RESISTANCE PROTEIN RGA3"/>
    <property type="match status" value="1"/>
</dbReference>
<dbReference type="GO" id="GO:0006952">
    <property type="term" value="P:defense response"/>
    <property type="evidence" value="ECO:0007669"/>
    <property type="project" value="UniProtKB-KW"/>
</dbReference>
<evidence type="ECO:0000313" key="3">
    <source>
        <dbReference type="EMBL" id="KAJ8563690.1"/>
    </source>
</evidence>
<evidence type="ECO:0000313" key="4">
    <source>
        <dbReference type="Proteomes" id="UP001152561"/>
    </source>
</evidence>
<sequence>MEIGLAVGALKMFQRDKREKLEDILLRDTENKQASSPYVSAVDGAENLIEQVNYEALGLKVEGQHQNLEETISNQQVSGLILGFSDDSFLHIKEKLEYTIETLEVLEKQIRRLVLKEYLGSGKQDTRRPSTSSVGESDIFGWQNEIDELIDGLLSDDANGKNLTVVSIVGMGGVGKTTLAKAVYNYENVKNYFGLDCMVNNNRNQLQIKLKESLKGKKFLIALDDVWNDNYDEWDDLRNIFNIIVTTRK</sequence>
<evidence type="ECO:0000259" key="2">
    <source>
        <dbReference type="Pfam" id="PF00931"/>
    </source>
</evidence>
<accession>A0A9Q1RMS1</accession>
<dbReference type="Gene3D" id="3.40.50.300">
    <property type="entry name" value="P-loop containing nucleotide triphosphate hydrolases"/>
    <property type="match status" value="2"/>
</dbReference>
<dbReference type="EMBL" id="JAJAGQ010000005">
    <property type="protein sequence ID" value="KAJ8563690.1"/>
    <property type="molecule type" value="Genomic_DNA"/>
</dbReference>
<dbReference type="PANTHER" id="PTHR36766">
    <property type="entry name" value="PLANT BROAD-SPECTRUM MILDEW RESISTANCE PROTEIN RPW8"/>
    <property type="match status" value="1"/>
</dbReference>
<dbReference type="InterPro" id="IPR002182">
    <property type="entry name" value="NB-ARC"/>
</dbReference>
<keyword evidence="1" id="KW-0611">Plant defense</keyword>
<dbReference type="Pfam" id="PF00931">
    <property type="entry name" value="NB-ARC"/>
    <property type="match status" value="2"/>
</dbReference>
<protein>
    <recommendedName>
        <fullName evidence="2">NB-ARC domain-containing protein</fullName>
    </recommendedName>
</protein>
<gene>
    <name evidence="3" type="ORF">K7X08_032142</name>
</gene>
<feature type="domain" description="NB-ARC" evidence="2">
    <location>
        <begin position="144"/>
        <end position="193"/>
    </location>
</feature>
<dbReference type="InterPro" id="IPR027417">
    <property type="entry name" value="P-loop_NTPase"/>
</dbReference>
<dbReference type="OrthoDB" id="1700985at2759"/>
<comment type="caution">
    <text evidence="3">The sequence shown here is derived from an EMBL/GenBank/DDBJ whole genome shotgun (WGS) entry which is preliminary data.</text>
</comment>
<dbReference type="SUPFAM" id="SSF52540">
    <property type="entry name" value="P-loop containing nucleoside triphosphate hydrolases"/>
    <property type="match status" value="1"/>
</dbReference>
<feature type="domain" description="NB-ARC" evidence="2">
    <location>
        <begin position="200"/>
        <end position="248"/>
    </location>
</feature>